<keyword evidence="2" id="KW-1185">Reference proteome</keyword>
<proteinExistence type="predicted"/>
<name>A0A3P1C1B0_9BACT</name>
<dbReference type="InterPro" id="IPR026950">
    <property type="entry name" value="Caps_assemb_Wzi"/>
</dbReference>
<dbReference type="EMBL" id="RQJO01000007">
    <property type="protein sequence ID" value="RRB07185.1"/>
    <property type="molecule type" value="Genomic_DNA"/>
</dbReference>
<gene>
    <name evidence="1" type="ORF">EHT25_05225</name>
</gene>
<evidence type="ECO:0000313" key="2">
    <source>
        <dbReference type="Proteomes" id="UP000271925"/>
    </source>
</evidence>
<comment type="caution">
    <text evidence="1">The sequence shown here is derived from an EMBL/GenBank/DDBJ whole genome shotgun (WGS) entry which is preliminary data.</text>
</comment>
<dbReference type="InterPro" id="IPR038636">
    <property type="entry name" value="Wzi_sf"/>
</dbReference>
<reference evidence="1 2" key="1">
    <citation type="submission" date="2018-11" db="EMBL/GenBank/DDBJ databases">
        <authorList>
            <person name="Zhou Z."/>
            <person name="Wang G."/>
        </authorList>
    </citation>
    <scope>NUCLEOTIDE SEQUENCE [LARGE SCALE GENOMIC DNA]</scope>
    <source>
        <strain evidence="1 2">KCTC52004</strain>
    </source>
</reference>
<sequence length="509" mass="56967">MRLFFLAGLSLLGCTNRVNGQDSTRSVIKKTPVHIFTELGFSRSTGRTPFWLRSNQYGIVPNTSPFLRARAGIRADYGLDNSTRENVPSTKNRNASWGYGLELVGNVTRRSAFLLPEAYVKGKIRGLELLVGRRRETVGLADSTMGTGAYIWSGNALPMPKIQLSLAEYTPIGFTKGALSFRGSFAHGWFGNQGVVTHSYLHQLALYGRLGKSSWPVRFYGGFNHQVQWAGRSEVITGDDVIKNGRFPGGFKNYLNAVTGLSLAAKGDNIDTTEYSKNDRGNRVGNHLGTIDIAFEILARTYSLFFYRQSIYDDGSLYYLTNIADGLNGIRFRNNKAVSGKWSIQTAVLEFLYTKSQGGSTFGDRDKDRGADNYFNHGQYIDGWSYRGRTIGTPFIPPAVDTDPALPRYYTRNLSGFSNNNRVRVFHLGVSGFYRHVYAFQLKCSLSDNYGTYSQPFPERIRQFSALATGYFPLSWLEGMQGTVSLATDVGRLYRNSTGIYFGLRKNWR</sequence>
<organism evidence="1 2">
    <name type="scientific">Larkinella rosea</name>
    <dbReference type="NCBI Taxonomy" id="2025312"/>
    <lineage>
        <taxon>Bacteria</taxon>
        <taxon>Pseudomonadati</taxon>
        <taxon>Bacteroidota</taxon>
        <taxon>Cytophagia</taxon>
        <taxon>Cytophagales</taxon>
        <taxon>Spirosomataceae</taxon>
        <taxon>Larkinella</taxon>
    </lineage>
</organism>
<dbReference type="Gene3D" id="2.40.160.130">
    <property type="entry name" value="Capsule assembly protein Wzi"/>
    <property type="match status" value="1"/>
</dbReference>
<protein>
    <recommendedName>
        <fullName evidence="3">Capsule assembly Wzi family protein</fullName>
    </recommendedName>
</protein>
<dbReference type="AlphaFoldDB" id="A0A3P1C1B0"/>
<evidence type="ECO:0008006" key="3">
    <source>
        <dbReference type="Google" id="ProtNLM"/>
    </source>
</evidence>
<dbReference type="OrthoDB" id="596512at2"/>
<accession>A0A3P1C1B0</accession>
<dbReference type="Pfam" id="PF14052">
    <property type="entry name" value="Caps_assemb_Wzi"/>
    <property type="match status" value="1"/>
</dbReference>
<evidence type="ECO:0000313" key="1">
    <source>
        <dbReference type="EMBL" id="RRB07185.1"/>
    </source>
</evidence>
<dbReference type="Proteomes" id="UP000271925">
    <property type="component" value="Unassembled WGS sequence"/>
</dbReference>